<keyword evidence="4" id="KW-1185">Reference proteome</keyword>
<protein>
    <recommendedName>
        <fullName evidence="5">Helicase XPB/Ssl2 N-terminal domain-containing protein</fullName>
    </recommendedName>
</protein>
<evidence type="ECO:0000259" key="1">
    <source>
        <dbReference type="Pfam" id="PF13280"/>
    </source>
</evidence>
<sequence>MSTSAPRSLADQLRAWSVEALAGLLRSRPDLSLPAPQDSGQLASRASTRASVMRVLDQLDRFELTVLEALAVLDGRAPASDVAALVNAAPDAVHAALDRLLGLALVWGSLDDLRLVGAVSDTLGTTVSGLGRPLAQLADGLGPARVAEVLADAGGSPSGDRSTDLGRLGALLQDPARVTGLLEECDAAARAMVEHLAATGAEGASEVVGHVRAADARTPVEQLLARGLLVPASRGKLAVPREAVIGLRGGRTTPDPVDVAPALATGERSATLVDRAAAGAAYELVHRTELLLDRWGEEPPGVLRQGGLGVRDVRTLADLLHADERTASLVVEVAAAAGLLGRGPAGRVEDAWLPTDASDRWRHRTLAERWADLADAWLHTHRLPGLVGGRVQGKAVNALAPDLAPPWAADTRRATLHVLASLGPGQVLSGGDGLPSLVARVRWLRPRRPTARDEAVAWTLEEAAVLGVVGLGGLASHGRALLVEGPAAAASTLAPLMPAPVDHVLLQADLTAVAPGPLEQKLARDLATVAHVESRGGATVYRFTEASVRHAFDVGWSAHEVHEVIGRAARTDVPQPLRYLVDDVARTHGTIRLGVAESFVRSDDEASLAALAASPGLGLRRIAPTVLVSTLPADELLPLLREAGVSPVIESATGVVQVAPREAHRARTGLVDPRSPALAARAVSRATATAAAIRAGDRAAAVRPPSRADRQTPASALALLREAAEQQATVVIGYVDDDGTIHDRVVDPIAADGGRLRAYDHRSDRTRAFAVHRIKSVRDVTEHG</sequence>
<comment type="caution">
    <text evidence="3">The sequence shown here is derived from an EMBL/GenBank/DDBJ whole genome shotgun (WGS) entry which is preliminary data.</text>
</comment>
<feature type="domain" description="WYL" evidence="1">
    <location>
        <begin position="716"/>
        <end position="778"/>
    </location>
</feature>
<accession>A0ABU2BSG4</accession>
<evidence type="ECO:0000313" key="4">
    <source>
        <dbReference type="Proteomes" id="UP001183648"/>
    </source>
</evidence>
<reference evidence="3 4" key="1">
    <citation type="submission" date="2023-07" db="EMBL/GenBank/DDBJ databases">
        <title>Sequencing the genomes of 1000 actinobacteria strains.</title>
        <authorList>
            <person name="Klenk H.-P."/>
        </authorList>
    </citation>
    <scope>NUCLEOTIDE SEQUENCE [LARGE SCALE GENOMIC DNA]</scope>
    <source>
        <strain evidence="3 4">DSM 19426</strain>
    </source>
</reference>
<dbReference type="Pfam" id="PF13625">
    <property type="entry name" value="Helicase_C_3"/>
    <property type="match status" value="1"/>
</dbReference>
<feature type="domain" description="Helicase XPB/Ssl2 N-terminal" evidence="2">
    <location>
        <begin position="504"/>
        <end position="616"/>
    </location>
</feature>
<dbReference type="Pfam" id="PF13280">
    <property type="entry name" value="WYL"/>
    <property type="match status" value="1"/>
</dbReference>
<organism evidence="3 4">
    <name type="scientific">Nocardioides marmoribigeumensis</name>
    <dbReference type="NCBI Taxonomy" id="433649"/>
    <lineage>
        <taxon>Bacteria</taxon>
        <taxon>Bacillati</taxon>
        <taxon>Actinomycetota</taxon>
        <taxon>Actinomycetes</taxon>
        <taxon>Propionibacteriales</taxon>
        <taxon>Nocardioidaceae</taxon>
        <taxon>Nocardioides</taxon>
    </lineage>
</organism>
<dbReference type="PROSITE" id="PS52050">
    <property type="entry name" value="WYL"/>
    <property type="match status" value="1"/>
</dbReference>
<dbReference type="Proteomes" id="UP001183648">
    <property type="component" value="Unassembled WGS sequence"/>
</dbReference>
<evidence type="ECO:0000259" key="2">
    <source>
        <dbReference type="Pfam" id="PF13625"/>
    </source>
</evidence>
<dbReference type="InterPro" id="IPR032830">
    <property type="entry name" value="XPB/Ssl2_N"/>
</dbReference>
<dbReference type="RefSeq" id="WP_310299729.1">
    <property type="nucleotide sequence ID" value="NZ_BAAAPS010000007.1"/>
</dbReference>
<dbReference type="EMBL" id="JAVDYG010000001">
    <property type="protein sequence ID" value="MDR7361580.1"/>
    <property type="molecule type" value="Genomic_DNA"/>
</dbReference>
<dbReference type="InterPro" id="IPR026881">
    <property type="entry name" value="WYL_dom"/>
</dbReference>
<gene>
    <name evidence="3" type="ORF">J2S63_001133</name>
</gene>
<proteinExistence type="predicted"/>
<evidence type="ECO:0008006" key="5">
    <source>
        <dbReference type="Google" id="ProtNLM"/>
    </source>
</evidence>
<name>A0ABU2BSG4_9ACTN</name>
<evidence type="ECO:0000313" key="3">
    <source>
        <dbReference type="EMBL" id="MDR7361580.1"/>
    </source>
</evidence>